<dbReference type="OrthoDB" id="7856199at2"/>
<gene>
    <name evidence="5" type="ORF">CCS01_02800</name>
</gene>
<dbReference type="PANTHER" id="PTHR44068:SF11">
    <property type="entry name" value="GERANYL DIPHOSPHATE 2-C-METHYLTRANSFERASE"/>
    <property type="match status" value="1"/>
</dbReference>
<dbReference type="PANTHER" id="PTHR44068">
    <property type="entry name" value="ZGC:194242"/>
    <property type="match status" value="1"/>
</dbReference>
<evidence type="ECO:0000256" key="2">
    <source>
        <dbReference type="ARBA" id="ARBA00022679"/>
    </source>
</evidence>
<keyword evidence="1 5" id="KW-0489">Methyltransferase</keyword>
<comment type="caution">
    <text evidence="5">The sequence shown here is derived from an EMBL/GenBank/DDBJ whole genome shotgun (WGS) entry which is preliminary data.</text>
</comment>
<dbReference type="InterPro" id="IPR029063">
    <property type="entry name" value="SAM-dependent_MTases_sf"/>
</dbReference>
<dbReference type="Pfam" id="PF02353">
    <property type="entry name" value="CMAS"/>
    <property type="match status" value="1"/>
</dbReference>
<dbReference type="Gene3D" id="3.40.50.150">
    <property type="entry name" value="Vaccinia Virus protein VP39"/>
    <property type="match status" value="1"/>
</dbReference>
<protein>
    <submittedName>
        <fullName evidence="5">SAM-dependent methyltransferase</fullName>
    </submittedName>
</protein>
<dbReference type="CDD" id="cd02440">
    <property type="entry name" value="AdoMet_MTases"/>
    <property type="match status" value="1"/>
</dbReference>
<evidence type="ECO:0000256" key="3">
    <source>
        <dbReference type="ARBA" id="ARBA00022691"/>
    </source>
</evidence>
<keyword evidence="3" id="KW-0949">S-adenosyl-L-methionine</keyword>
<keyword evidence="6" id="KW-1185">Reference proteome</keyword>
<dbReference type="AlphaFoldDB" id="A0A2S6NN34"/>
<evidence type="ECO:0000256" key="1">
    <source>
        <dbReference type="ARBA" id="ARBA00022603"/>
    </source>
</evidence>
<organism evidence="5 6">
    <name type="scientific">Rhodopila globiformis</name>
    <name type="common">Rhodopseudomonas globiformis</name>
    <dbReference type="NCBI Taxonomy" id="1071"/>
    <lineage>
        <taxon>Bacteria</taxon>
        <taxon>Pseudomonadati</taxon>
        <taxon>Pseudomonadota</taxon>
        <taxon>Alphaproteobacteria</taxon>
        <taxon>Acetobacterales</taxon>
        <taxon>Acetobacteraceae</taxon>
        <taxon>Rhodopila</taxon>
    </lineage>
</organism>
<dbReference type="InterPro" id="IPR050447">
    <property type="entry name" value="Erg6_SMT_methyltransf"/>
</dbReference>
<feature type="domain" description="Polyketide synthase-like methyltransferase" evidence="4">
    <location>
        <begin position="28"/>
        <end position="272"/>
    </location>
</feature>
<evidence type="ECO:0000313" key="6">
    <source>
        <dbReference type="Proteomes" id="UP000239724"/>
    </source>
</evidence>
<dbReference type="SUPFAM" id="SSF53335">
    <property type="entry name" value="S-adenosyl-L-methionine-dependent methyltransferases"/>
    <property type="match status" value="1"/>
</dbReference>
<dbReference type="InterPro" id="IPR020803">
    <property type="entry name" value="MeTfrase_dom"/>
</dbReference>
<accession>A0A2S6NN34</accession>
<dbReference type="GO" id="GO:0008168">
    <property type="term" value="F:methyltransferase activity"/>
    <property type="evidence" value="ECO:0007669"/>
    <property type="project" value="UniProtKB-KW"/>
</dbReference>
<evidence type="ECO:0000313" key="5">
    <source>
        <dbReference type="EMBL" id="PPQ38166.1"/>
    </source>
</evidence>
<keyword evidence="2 5" id="KW-0808">Transferase</keyword>
<dbReference type="RefSeq" id="WP_104517316.1">
    <property type="nucleotide sequence ID" value="NZ_NHRY01000042.1"/>
</dbReference>
<proteinExistence type="predicted"/>
<evidence type="ECO:0000259" key="4">
    <source>
        <dbReference type="SMART" id="SM00828"/>
    </source>
</evidence>
<reference evidence="5 6" key="1">
    <citation type="journal article" date="2018" name="Arch. Microbiol.">
        <title>New insights into the metabolic potential of the phototrophic purple bacterium Rhodopila globiformis DSM 161(T) from its draft genome sequence and evidence for a vanadium-dependent nitrogenase.</title>
        <authorList>
            <person name="Imhoff J.F."/>
            <person name="Rahn T."/>
            <person name="Kunzel S."/>
            <person name="Neulinger S.C."/>
        </authorList>
    </citation>
    <scope>NUCLEOTIDE SEQUENCE [LARGE SCALE GENOMIC DNA]</scope>
    <source>
        <strain evidence="5 6">DSM 161</strain>
    </source>
</reference>
<name>A0A2S6NN34_RHOGL</name>
<dbReference type="EMBL" id="NHRY01000042">
    <property type="protein sequence ID" value="PPQ38166.1"/>
    <property type="molecule type" value="Genomic_DNA"/>
</dbReference>
<sequence length="286" mass="32848">MKGRRVILPKQPQTLRAVASHYDALDSFYREIWGEHVHHGYWATGRESVTEAAVALVDLLAQRLRLAPGQRVCDIGCGYGATAHYLAEHHDLDVTGVTISPAQARRARERVADRGRLQIQLQDWLTNSFPAASFDRAYAVESSEHMPDKQRFFNEAYRTLKPGSLLGICAWLAADGPRPWEVRHLLEPICREGRLPGMGDEADYRRFAEQAGFRVVEVEDLSDKVRRTWGICVRRVLGKLFTQRRYLRFVLDRTAPDRIFAVTLVRLLVAYRTRSMRYCLLVLQRD</sequence>
<dbReference type="SMART" id="SM00828">
    <property type="entry name" value="PKS_MT"/>
    <property type="match status" value="1"/>
</dbReference>
<dbReference type="GO" id="GO:0032259">
    <property type="term" value="P:methylation"/>
    <property type="evidence" value="ECO:0007669"/>
    <property type="project" value="UniProtKB-KW"/>
</dbReference>
<dbReference type="Proteomes" id="UP000239724">
    <property type="component" value="Unassembled WGS sequence"/>
</dbReference>